<protein>
    <submittedName>
        <fullName evidence="3">HMG box domain-containing protein</fullName>
    </submittedName>
</protein>
<dbReference type="Gene3D" id="1.10.30.10">
    <property type="entry name" value="High mobility group box domain"/>
    <property type="match status" value="1"/>
</dbReference>
<dbReference type="SUPFAM" id="SSF47095">
    <property type="entry name" value="HMG-box"/>
    <property type="match status" value="2"/>
</dbReference>
<dbReference type="AlphaFoldDB" id="A0A7E4W1Q4"/>
<organism evidence="2 3">
    <name type="scientific">Panagrellus redivivus</name>
    <name type="common">Microworm</name>
    <dbReference type="NCBI Taxonomy" id="6233"/>
    <lineage>
        <taxon>Eukaryota</taxon>
        <taxon>Metazoa</taxon>
        <taxon>Ecdysozoa</taxon>
        <taxon>Nematoda</taxon>
        <taxon>Chromadorea</taxon>
        <taxon>Rhabditida</taxon>
        <taxon>Tylenchina</taxon>
        <taxon>Panagrolaimomorpha</taxon>
        <taxon>Panagrolaimoidea</taxon>
        <taxon>Panagrolaimidae</taxon>
        <taxon>Panagrellus</taxon>
    </lineage>
</organism>
<feature type="region of interest" description="Disordered" evidence="1">
    <location>
        <begin position="906"/>
        <end position="928"/>
    </location>
</feature>
<feature type="region of interest" description="Disordered" evidence="1">
    <location>
        <begin position="767"/>
        <end position="824"/>
    </location>
</feature>
<proteinExistence type="predicted"/>
<dbReference type="Proteomes" id="UP000492821">
    <property type="component" value="Unassembled WGS sequence"/>
</dbReference>
<dbReference type="InterPro" id="IPR036910">
    <property type="entry name" value="HMG_box_dom_sf"/>
</dbReference>
<reference evidence="3" key="2">
    <citation type="submission" date="2020-10" db="UniProtKB">
        <authorList>
            <consortium name="WormBaseParasite"/>
        </authorList>
    </citation>
    <scope>IDENTIFICATION</scope>
</reference>
<reference evidence="2" key="1">
    <citation type="journal article" date="2013" name="Genetics">
        <title>The draft genome and transcriptome of Panagrellus redivivus are shaped by the harsh demands of a free-living lifestyle.</title>
        <authorList>
            <person name="Srinivasan J."/>
            <person name="Dillman A.R."/>
            <person name="Macchietto M.G."/>
            <person name="Heikkinen L."/>
            <person name="Lakso M."/>
            <person name="Fracchia K.M."/>
            <person name="Antoshechkin I."/>
            <person name="Mortazavi A."/>
            <person name="Wong G."/>
            <person name="Sternberg P.W."/>
        </authorList>
    </citation>
    <scope>NUCLEOTIDE SEQUENCE [LARGE SCALE GENOMIC DNA]</scope>
    <source>
        <strain evidence="2">MT8872</strain>
    </source>
</reference>
<feature type="compositionally biased region" description="Polar residues" evidence="1">
    <location>
        <begin position="915"/>
        <end position="928"/>
    </location>
</feature>
<feature type="compositionally biased region" description="Basic residues" evidence="1">
    <location>
        <begin position="767"/>
        <end position="783"/>
    </location>
</feature>
<dbReference type="WBParaSite" id="Pan_g6043.t1">
    <property type="protein sequence ID" value="Pan_g6043.t1"/>
    <property type="gene ID" value="Pan_g6043"/>
</dbReference>
<keyword evidence="2" id="KW-1185">Reference proteome</keyword>
<accession>A0A7E4W1Q4</accession>
<name>A0A7E4W1Q4_PANRE</name>
<evidence type="ECO:0000256" key="1">
    <source>
        <dbReference type="SAM" id="MobiDB-lite"/>
    </source>
</evidence>
<evidence type="ECO:0000313" key="2">
    <source>
        <dbReference type="Proteomes" id="UP000492821"/>
    </source>
</evidence>
<sequence>MTDLTPPSTHFCVDNFPLMRHLKPFRFCDDTYQNVILENAWTKLGGKNRQYYLDKAVRPFYALMPKLFDMREGKVTEQDVANAFEIYRTEMRLILLQDPAFVKDHYQEMQTVIEEGWNRLNKEQRLRFYERTIIFTDDSPVTNVFEEQSANNPPVERNRTHFTHDNSWLINLLDSLAFDEYAHLARSEDPSLTVDVLWAKWRHELSHEEREFYYQEAHHTSAWINAPSLFIMEKQTIKFDRSKRLEYAAEKKELQKTWEDLSDKAKKVYFNMAYKKCIENDKNLKIRFGGRLTLTHIDPNVRVSTIDDVNSYLAPVPPFNNWQILLNNKKSYVTVYMAKMRPELMKQPGIEKRRYWEINHILNDQWNAMSREEQQPYYDMVHRYLKIHKNLPEWKLDACNVAGMDVAAFAKLDAETKKKYCQIALQNRKVLLKKYPDLLDYYCCYTSNTVSDSLSSSDVTESDVVQNNVEDVDNFPSYNSIVDVHMNDEDSSAFWQYTNTVATMASERIGQLVWWKQFVNLTDEERNVYYDEAHKKEVLAEAPYLFADDNSPTWISEEDEAYAKVIPNLFHIWKNLSGPAKQYYIDLAEQKVLKRRNATEKKRRIEEDETAFEFGDKPDGVRGLLNSKSSVSSFNTDQKNALIVYLEKNLADLSKQPGMTDKRYFQLAMILEERFKDLSDEERQPYFDIAKRITSIYEHIKNFPESWSSVYSKKFGHTQRWKDASDKDKIICEEEAKQNVANLIQQFPDVGNYLFWVVKNKSLKNLKRKTKSKANKKSTKKASKKTESSDTLEVVNDVQKNKEPKSVSIPVAVSPNVDSSGPRSAELTVKGNIFKDSQSIAVGEVDKDENTVLEESTTNVIVPEPQKGDGNTSEDSETAATWEVLNDLKISSEEVATKSADAEAFEVGVPDNKPETSANSGQDVCQLL</sequence>
<evidence type="ECO:0000313" key="3">
    <source>
        <dbReference type="WBParaSite" id="Pan_g6043.t1"/>
    </source>
</evidence>